<feature type="domain" description="CENP-V/GFA" evidence="5">
    <location>
        <begin position="3"/>
        <end position="149"/>
    </location>
</feature>
<dbReference type="Gene3D" id="2.170.150.70">
    <property type="match status" value="1"/>
</dbReference>
<dbReference type="SUPFAM" id="SSF51316">
    <property type="entry name" value="Mss4-like"/>
    <property type="match status" value="1"/>
</dbReference>
<dbReference type="PROSITE" id="PS51891">
    <property type="entry name" value="CENP_V_GFA"/>
    <property type="match status" value="1"/>
</dbReference>
<name>A0A506UJU1_9HYPH</name>
<evidence type="ECO:0000313" key="7">
    <source>
        <dbReference type="Proteomes" id="UP000318801"/>
    </source>
</evidence>
<dbReference type="InterPro" id="IPR011057">
    <property type="entry name" value="Mss4-like_sf"/>
</dbReference>
<organism evidence="6 7">
    <name type="scientific">Martelella alba</name>
    <dbReference type="NCBI Taxonomy" id="2590451"/>
    <lineage>
        <taxon>Bacteria</taxon>
        <taxon>Pseudomonadati</taxon>
        <taxon>Pseudomonadota</taxon>
        <taxon>Alphaproteobacteria</taxon>
        <taxon>Hyphomicrobiales</taxon>
        <taxon>Aurantimonadaceae</taxon>
        <taxon>Martelella</taxon>
    </lineage>
</organism>
<gene>
    <name evidence="6" type="ORF">FJU08_03220</name>
</gene>
<keyword evidence="3" id="KW-0862">Zinc</keyword>
<comment type="similarity">
    <text evidence="1">Belongs to the Gfa family.</text>
</comment>
<keyword evidence="2" id="KW-0479">Metal-binding</keyword>
<protein>
    <submittedName>
        <fullName evidence="6">GFA family protein</fullName>
    </submittedName>
</protein>
<dbReference type="GO" id="GO:0016846">
    <property type="term" value="F:carbon-sulfur lyase activity"/>
    <property type="evidence" value="ECO:0007669"/>
    <property type="project" value="InterPro"/>
</dbReference>
<dbReference type="PANTHER" id="PTHR33337:SF44">
    <property type="entry name" value="DUF636 DOMAIN PROTEIN (AFU_ORTHOLOGUE AFUA_1G09754)"/>
    <property type="match status" value="1"/>
</dbReference>
<dbReference type="AlphaFoldDB" id="A0A506UJU1"/>
<reference evidence="6 7" key="1">
    <citation type="submission" date="2019-06" db="EMBL/GenBank/DDBJ databases">
        <authorList>
            <person name="Li M."/>
        </authorList>
    </citation>
    <scope>NUCLEOTIDE SEQUENCE [LARGE SCALE GENOMIC DNA]</scope>
    <source>
        <strain evidence="6 7">BGMRC2036</strain>
    </source>
</reference>
<dbReference type="Proteomes" id="UP000318801">
    <property type="component" value="Unassembled WGS sequence"/>
</dbReference>
<dbReference type="InterPro" id="IPR006913">
    <property type="entry name" value="CENP-V/GFA"/>
</dbReference>
<keyword evidence="4" id="KW-0456">Lyase</keyword>
<comment type="caution">
    <text evidence="6">The sequence shown here is derived from an EMBL/GenBank/DDBJ whole genome shotgun (WGS) entry which is preliminary data.</text>
</comment>
<evidence type="ECO:0000256" key="2">
    <source>
        <dbReference type="ARBA" id="ARBA00022723"/>
    </source>
</evidence>
<dbReference type="Pfam" id="PF04828">
    <property type="entry name" value="GFA"/>
    <property type="match status" value="1"/>
</dbReference>
<evidence type="ECO:0000256" key="1">
    <source>
        <dbReference type="ARBA" id="ARBA00005495"/>
    </source>
</evidence>
<dbReference type="OrthoDB" id="9807246at2"/>
<dbReference type="GO" id="GO:0046872">
    <property type="term" value="F:metal ion binding"/>
    <property type="evidence" value="ECO:0007669"/>
    <property type="project" value="UniProtKB-KW"/>
</dbReference>
<dbReference type="EMBL" id="VHLG01000001">
    <property type="protein sequence ID" value="TPW33576.1"/>
    <property type="molecule type" value="Genomic_DNA"/>
</dbReference>
<evidence type="ECO:0000313" key="6">
    <source>
        <dbReference type="EMBL" id="TPW33576.1"/>
    </source>
</evidence>
<keyword evidence="7" id="KW-1185">Reference proteome</keyword>
<evidence type="ECO:0000259" key="5">
    <source>
        <dbReference type="PROSITE" id="PS51891"/>
    </source>
</evidence>
<accession>A0A506UJU1</accession>
<dbReference type="PANTHER" id="PTHR33337">
    <property type="entry name" value="GFA DOMAIN-CONTAINING PROTEIN"/>
    <property type="match status" value="1"/>
</dbReference>
<sequence length="158" mass="17468">MRLEGSCSCGKVRFSAESRTPYPYQRCYCSICRKTGGGGGYAINIMAEAESLVIEGGEYKRHFHAMTDDGESPGERHFCGACGTSLYLWDPRWPELVHPMASAVDTALPVPPETVHIMLAHKASWVCVPEGPDHVHFDGYPALSIEEWHRSKGLLEEG</sequence>
<proteinExistence type="inferred from homology"/>
<evidence type="ECO:0000256" key="4">
    <source>
        <dbReference type="ARBA" id="ARBA00023239"/>
    </source>
</evidence>
<evidence type="ECO:0000256" key="3">
    <source>
        <dbReference type="ARBA" id="ARBA00022833"/>
    </source>
</evidence>